<feature type="transmembrane region" description="Helical" evidence="1">
    <location>
        <begin position="12"/>
        <end position="29"/>
    </location>
</feature>
<protein>
    <submittedName>
        <fullName evidence="2">Uncharacterized protein</fullName>
    </submittedName>
</protein>
<dbReference type="RefSeq" id="WP_106598592.1">
    <property type="nucleotide sequence ID" value="NZ_PYAS01000016.1"/>
</dbReference>
<dbReference type="EMBL" id="PYAS01000016">
    <property type="protein sequence ID" value="PSL23463.1"/>
    <property type="molecule type" value="Genomic_DNA"/>
</dbReference>
<keyword evidence="1" id="KW-0472">Membrane</keyword>
<comment type="caution">
    <text evidence="2">The sequence shown here is derived from an EMBL/GenBank/DDBJ whole genome shotgun (WGS) entry which is preliminary data.</text>
</comment>
<dbReference type="AlphaFoldDB" id="A0A2P8FP44"/>
<feature type="transmembrane region" description="Helical" evidence="1">
    <location>
        <begin position="280"/>
        <end position="304"/>
    </location>
</feature>
<gene>
    <name evidence="2" type="ORF">CLV60_11618</name>
</gene>
<organism evidence="2 3">
    <name type="scientific">Dyadobacter jiangsuensis</name>
    <dbReference type="NCBI Taxonomy" id="1591085"/>
    <lineage>
        <taxon>Bacteria</taxon>
        <taxon>Pseudomonadati</taxon>
        <taxon>Bacteroidota</taxon>
        <taxon>Cytophagia</taxon>
        <taxon>Cytophagales</taxon>
        <taxon>Spirosomataceae</taxon>
        <taxon>Dyadobacter</taxon>
    </lineage>
</organism>
<keyword evidence="3" id="KW-1185">Reference proteome</keyword>
<feature type="transmembrane region" description="Helical" evidence="1">
    <location>
        <begin position="310"/>
        <end position="326"/>
    </location>
</feature>
<dbReference type="Proteomes" id="UP000241964">
    <property type="component" value="Unassembled WGS sequence"/>
</dbReference>
<evidence type="ECO:0000313" key="3">
    <source>
        <dbReference type="Proteomes" id="UP000241964"/>
    </source>
</evidence>
<accession>A0A2P8FP44</accession>
<keyword evidence="1" id="KW-0812">Transmembrane</keyword>
<proteinExistence type="predicted"/>
<feature type="transmembrane region" description="Helical" evidence="1">
    <location>
        <begin position="230"/>
        <end position="250"/>
    </location>
</feature>
<evidence type="ECO:0000256" key="1">
    <source>
        <dbReference type="SAM" id="Phobius"/>
    </source>
</evidence>
<sequence>MNESLQSARNIHQILIVVCTIIGVFAISVKPTENRFDLALNELKTLQAVMDSVNSGRMESIKLDLAANNDDFIAKRINGKIEFSDKTAYSYKTLGVFKREMGDAWSMMDTIIYLGLSKYKAMQISQAEIPEIIDFEGFPVFARPSLSDGWFTFPKYVPTYSYRDRFATNNLLPNKNDPKTAFPRLMDVWEFVKDKNFDDAKVILQQEGNATRKDGGNEIELAGLKVSGEFMYFTGPFIAFILLLYLKMLIDHINTIKDVENKDLTEFPWMLLFRHPLSRFAGFFSIYLYPVGVSIGIIIASGLTEKLKCYWSLGYFACYAVALIFFHKSFQKLKLRINSAR</sequence>
<evidence type="ECO:0000313" key="2">
    <source>
        <dbReference type="EMBL" id="PSL23463.1"/>
    </source>
</evidence>
<name>A0A2P8FP44_9BACT</name>
<keyword evidence="1" id="KW-1133">Transmembrane helix</keyword>
<dbReference type="OrthoDB" id="9881242at2"/>
<reference evidence="2 3" key="1">
    <citation type="submission" date="2018-03" db="EMBL/GenBank/DDBJ databases">
        <title>Genomic Encyclopedia of Archaeal and Bacterial Type Strains, Phase II (KMG-II): from individual species to whole genera.</title>
        <authorList>
            <person name="Goeker M."/>
        </authorList>
    </citation>
    <scope>NUCLEOTIDE SEQUENCE [LARGE SCALE GENOMIC DNA]</scope>
    <source>
        <strain evidence="2 3">DSM 29057</strain>
    </source>
</reference>